<organism evidence="2 3">
    <name type="scientific">Allocatelliglobosispora scoriae</name>
    <dbReference type="NCBI Taxonomy" id="643052"/>
    <lineage>
        <taxon>Bacteria</taxon>
        <taxon>Bacillati</taxon>
        <taxon>Actinomycetota</taxon>
        <taxon>Actinomycetes</taxon>
        <taxon>Micromonosporales</taxon>
        <taxon>Micromonosporaceae</taxon>
        <taxon>Allocatelliglobosispora</taxon>
    </lineage>
</organism>
<name>A0A841BYI7_9ACTN</name>
<gene>
    <name evidence="2" type="ORF">F4553_005613</name>
</gene>
<dbReference type="Pfam" id="PF12385">
    <property type="entry name" value="Peptidase_C70"/>
    <property type="match status" value="1"/>
</dbReference>
<dbReference type="RefSeq" id="WP_246467494.1">
    <property type="nucleotide sequence ID" value="NZ_JACHMN010000003.1"/>
</dbReference>
<feature type="chain" id="PRO_5032945815" description="Peptidase C39-like domain-containing protein" evidence="1">
    <location>
        <begin position="35"/>
        <end position="216"/>
    </location>
</feature>
<keyword evidence="3" id="KW-1185">Reference proteome</keyword>
<proteinExistence type="predicted"/>
<evidence type="ECO:0000256" key="1">
    <source>
        <dbReference type="SAM" id="SignalP"/>
    </source>
</evidence>
<dbReference type="Proteomes" id="UP000587527">
    <property type="component" value="Unassembled WGS sequence"/>
</dbReference>
<dbReference type="Gene3D" id="3.90.70.10">
    <property type="entry name" value="Cysteine proteinases"/>
    <property type="match status" value="1"/>
</dbReference>
<comment type="caution">
    <text evidence="2">The sequence shown here is derived from an EMBL/GenBank/DDBJ whole genome shotgun (WGS) entry which is preliminary data.</text>
</comment>
<evidence type="ECO:0008006" key="4">
    <source>
        <dbReference type="Google" id="ProtNLM"/>
    </source>
</evidence>
<reference evidence="2 3" key="1">
    <citation type="submission" date="2020-08" db="EMBL/GenBank/DDBJ databases">
        <title>Sequencing the genomes of 1000 actinobacteria strains.</title>
        <authorList>
            <person name="Klenk H.-P."/>
        </authorList>
    </citation>
    <scope>NUCLEOTIDE SEQUENCE [LARGE SCALE GENOMIC DNA]</scope>
    <source>
        <strain evidence="2 3">DSM 45362</strain>
    </source>
</reference>
<evidence type="ECO:0000313" key="2">
    <source>
        <dbReference type="EMBL" id="MBB5872179.1"/>
    </source>
</evidence>
<sequence length="216" mass="23603">MSNHTPGPARRSRAITVIAVMLAALTLPGAPALAGSPGPHSSPAAVPIAAPAAAVAATWRKLNITMQAQQLSNWCWAASGNTVAAFYGYSYSQNQFCNLAFNRSMNSSCPNNQATLGNDQTAFAAIGIDPGYYYNGYLSYNTVVNEIEALRPIITRIQWQSGGGHMMVIYGYDKSQSWVYWGNPWASSSRYNWGTWSYYVNNSSFFWTHSLYQIGA</sequence>
<dbReference type="AlphaFoldDB" id="A0A841BYI7"/>
<protein>
    <recommendedName>
        <fullName evidence="4">Peptidase C39-like domain-containing protein</fullName>
    </recommendedName>
</protein>
<accession>A0A841BYI7</accession>
<dbReference type="InterPro" id="IPR022118">
    <property type="entry name" value="Peptidase_C70_AvrRpt2"/>
</dbReference>
<feature type="signal peptide" evidence="1">
    <location>
        <begin position="1"/>
        <end position="34"/>
    </location>
</feature>
<keyword evidence="1" id="KW-0732">Signal</keyword>
<dbReference type="EMBL" id="JACHMN010000003">
    <property type="protein sequence ID" value="MBB5872179.1"/>
    <property type="molecule type" value="Genomic_DNA"/>
</dbReference>
<evidence type="ECO:0000313" key="3">
    <source>
        <dbReference type="Proteomes" id="UP000587527"/>
    </source>
</evidence>